<dbReference type="PANTHER" id="PTHR44086:SF10">
    <property type="entry name" value="THIOSULFATE SULFURTRANSFERASE_RHODANESE-LIKE DOMAIN-CONTAINING PROTEIN 3"/>
    <property type="match status" value="1"/>
</dbReference>
<reference evidence="3 4" key="2">
    <citation type="submission" date="2020-05" db="EMBL/GenBank/DDBJ databases">
        <authorList>
            <person name="Khan S.A."/>
            <person name="Jeon C.O."/>
            <person name="Chun B.H."/>
        </authorList>
    </citation>
    <scope>NUCLEOTIDE SEQUENCE [LARGE SCALE GENOMIC DNA]</scope>
    <source>
        <strain evidence="3 4">H242</strain>
    </source>
</reference>
<dbReference type="InterPro" id="IPR001763">
    <property type="entry name" value="Rhodanese-like_dom"/>
</dbReference>
<organism evidence="3 4">
    <name type="scientific">Ramlibacter terrae</name>
    <dbReference type="NCBI Taxonomy" id="2732511"/>
    <lineage>
        <taxon>Bacteria</taxon>
        <taxon>Pseudomonadati</taxon>
        <taxon>Pseudomonadota</taxon>
        <taxon>Betaproteobacteria</taxon>
        <taxon>Burkholderiales</taxon>
        <taxon>Comamonadaceae</taxon>
        <taxon>Ramlibacter</taxon>
    </lineage>
</organism>
<accession>A0ABX6P924</accession>
<evidence type="ECO:0000313" key="3">
    <source>
        <dbReference type="EMBL" id="QJW85880.1"/>
    </source>
</evidence>
<dbReference type="Pfam" id="PF00581">
    <property type="entry name" value="Rhodanese"/>
    <property type="match status" value="1"/>
</dbReference>
<name>A0ABX6P924_9BURK</name>
<sequence length="154" mass="16672">MSARGLAKSPHERTHSFFARGPRPAEGYAGDVVPELAWQWVQAGDAVLVDVRTDAEREWVGFVPGAVGLASKQWPGMQANPGFDEGVRAAVPPGKKVVLLCRSGVRSIAAAKRATELGLEAYNILEGFEGDADAEGHRNRTGGWRLRGLPWRQN</sequence>
<evidence type="ECO:0000256" key="1">
    <source>
        <dbReference type="SAM" id="MobiDB-lite"/>
    </source>
</evidence>
<dbReference type="PROSITE" id="PS50206">
    <property type="entry name" value="RHODANESE_3"/>
    <property type="match status" value="1"/>
</dbReference>
<proteinExistence type="predicted"/>
<evidence type="ECO:0000259" key="2">
    <source>
        <dbReference type="PROSITE" id="PS50206"/>
    </source>
</evidence>
<gene>
    <name evidence="3" type="ORF">HK414_20910</name>
</gene>
<dbReference type="EMBL" id="CP053418">
    <property type="protein sequence ID" value="QJW85880.1"/>
    <property type="molecule type" value="Genomic_DNA"/>
</dbReference>
<feature type="region of interest" description="Disordered" evidence="1">
    <location>
        <begin position="1"/>
        <end position="22"/>
    </location>
</feature>
<dbReference type="InterPro" id="IPR036873">
    <property type="entry name" value="Rhodanese-like_dom_sf"/>
</dbReference>
<dbReference type="Proteomes" id="UP000500826">
    <property type="component" value="Chromosome"/>
</dbReference>
<dbReference type="PANTHER" id="PTHR44086">
    <property type="entry name" value="THIOSULFATE SULFURTRANSFERASE RDL2, MITOCHONDRIAL-RELATED"/>
    <property type="match status" value="1"/>
</dbReference>
<keyword evidence="4" id="KW-1185">Reference proteome</keyword>
<dbReference type="SMART" id="SM00450">
    <property type="entry name" value="RHOD"/>
    <property type="match status" value="1"/>
</dbReference>
<dbReference type="SUPFAM" id="SSF52821">
    <property type="entry name" value="Rhodanese/Cell cycle control phosphatase"/>
    <property type="match status" value="1"/>
</dbReference>
<protein>
    <submittedName>
        <fullName evidence="3">Rhodanese-like domain-containing protein</fullName>
    </submittedName>
</protein>
<reference evidence="3 4" key="1">
    <citation type="submission" date="2020-05" db="EMBL/GenBank/DDBJ databases">
        <title>Ramlibacter rhizophilus sp. nov., isolated from rhizosphere soil of national flower Mugunghwa from South Korea.</title>
        <authorList>
            <person name="Zheng-Fei Y."/>
            <person name="Huan T."/>
        </authorList>
    </citation>
    <scope>NUCLEOTIDE SEQUENCE [LARGE SCALE GENOMIC DNA]</scope>
    <source>
        <strain evidence="3 4">H242</strain>
    </source>
</reference>
<dbReference type="Gene3D" id="3.40.250.10">
    <property type="entry name" value="Rhodanese-like domain"/>
    <property type="match status" value="1"/>
</dbReference>
<feature type="domain" description="Rhodanese" evidence="2">
    <location>
        <begin position="42"/>
        <end position="140"/>
    </location>
</feature>
<evidence type="ECO:0000313" key="4">
    <source>
        <dbReference type="Proteomes" id="UP000500826"/>
    </source>
</evidence>